<dbReference type="SMART" id="SM00487">
    <property type="entry name" value="DEXDc"/>
    <property type="match status" value="1"/>
</dbReference>
<keyword evidence="12" id="KW-1185">Reference proteome</keyword>
<dbReference type="Gene3D" id="3.10.10.10">
    <property type="entry name" value="HIV Type 1 Reverse Transcriptase, subunit A, domain 1"/>
    <property type="match status" value="1"/>
</dbReference>
<dbReference type="InterPro" id="IPR038718">
    <property type="entry name" value="SNF2-like_sf"/>
</dbReference>
<evidence type="ECO:0000259" key="10">
    <source>
        <dbReference type="PROSITE" id="PS51192"/>
    </source>
</evidence>
<feature type="region of interest" description="Disordered" evidence="9">
    <location>
        <begin position="464"/>
        <end position="488"/>
    </location>
</feature>
<keyword evidence="5" id="KW-0378">Hydrolase</keyword>
<dbReference type="InterPro" id="IPR000477">
    <property type="entry name" value="RT_dom"/>
</dbReference>
<evidence type="ECO:0000313" key="11">
    <source>
        <dbReference type="EMBL" id="CAJ0942839.1"/>
    </source>
</evidence>
<sequence>MEYWAADFLSLQGLALGRVFTSSGGIPTDFLVTSKGYQEDEGGRDSCSSGLALPGVKRGVGLACQRSLAATESSRFGLPKAGFATRSRVLTQVEFSRNMVSTINGEIVLPSFCLLPIRSFERALYTLDLVRALRRYIFRMASFLKTKLYSLFFFASTWVAKAISAWAKILRRGILNSGSPDKLAELADQIGHAGKYILAASLDAAGFSARASSNIVKAWILLPKGASLRFRRTKETIFQTLSQLETKRPDPQTPLGLVPTGSVLSDESPPLGSLSREAYLHIPVCARHQRCIPFAILDNHYQFTALPFGLASAPRVFTKVMAAVMAILRSRGILIIPYLDDLLIKGSFRRDCAQSLQVTLDILTPLGWIINQEKSTLTPSQHLTILSMEFDMNLVRVFLPNDKFSVLCKGVQSLRHPVPLPFRFCMRVLGKMIASMEAVPFAQFHTHSLQLFLLPTCNKSTTSMDRPVRLPLQDRKKDRGDSGNPNSARLAKASLVCGTGEHSLGNFLEASRPSRSSLARSPLPPEFSVFEFNGMAVDAAVLRELGFSHQVIQTMIRARKPASSLIYHRYWKAFFRWCEENGWDINLDYTQKQVVLIDSLLTVDGGNSTHVGARKHNRDIAEVAAAAELLLPRGNSRISGPVKTSPPPLLHGRLRDYQMIGLNWLARQYKKNLNGILADEAGLGKNVQVIALLAHLASSEGVWGPHLIVARSCNVLKWELELKRWCPSLKLLLYFGSQRELRRKRQSWEEPNNFHVCITSYKQLFKGLQVFMKMRWKYLVLDEVHQLRNMNEKHWDAILNLPRLYLYG</sequence>
<dbReference type="EC" id="3.1.26.4" evidence="3"/>
<dbReference type="PANTHER" id="PTHR45685:SF1">
    <property type="entry name" value="HELICASE SRCAP"/>
    <property type="match status" value="1"/>
</dbReference>
<proteinExistence type="inferred from homology"/>
<evidence type="ECO:0000256" key="8">
    <source>
        <dbReference type="ARBA" id="ARBA00023242"/>
    </source>
</evidence>
<evidence type="ECO:0000256" key="5">
    <source>
        <dbReference type="ARBA" id="ARBA00022806"/>
    </source>
</evidence>
<dbReference type="CDD" id="cd03714">
    <property type="entry name" value="RT_DIRS1"/>
    <property type="match status" value="1"/>
</dbReference>
<keyword evidence="8" id="KW-0539">Nucleus</keyword>
<evidence type="ECO:0000313" key="12">
    <source>
        <dbReference type="Proteomes" id="UP001176940"/>
    </source>
</evidence>
<dbReference type="EMBL" id="CAUEEQ010020421">
    <property type="protein sequence ID" value="CAJ0942839.1"/>
    <property type="molecule type" value="Genomic_DNA"/>
</dbReference>
<dbReference type="InterPro" id="IPR000330">
    <property type="entry name" value="SNF2_N"/>
</dbReference>
<feature type="compositionally biased region" description="Basic and acidic residues" evidence="9">
    <location>
        <begin position="466"/>
        <end position="481"/>
    </location>
</feature>
<dbReference type="Proteomes" id="UP001176940">
    <property type="component" value="Unassembled WGS sequence"/>
</dbReference>
<dbReference type="PROSITE" id="PS51192">
    <property type="entry name" value="HELICASE_ATP_BIND_1"/>
    <property type="match status" value="1"/>
</dbReference>
<dbReference type="Pfam" id="PF00176">
    <property type="entry name" value="SNF2-rel_dom"/>
    <property type="match status" value="1"/>
</dbReference>
<dbReference type="InterPro" id="IPR043128">
    <property type="entry name" value="Rev_trsase/Diguanyl_cyclase"/>
</dbReference>
<evidence type="ECO:0000256" key="3">
    <source>
        <dbReference type="ARBA" id="ARBA00012180"/>
    </source>
</evidence>
<evidence type="ECO:0000256" key="7">
    <source>
        <dbReference type="ARBA" id="ARBA00023125"/>
    </source>
</evidence>
<evidence type="ECO:0000256" key="2">
    <source>
        <dbReference type="ARBA" id="ARBA00010879"/>
    </source>
</evidence>
<dbReference type="Gene3D" id="3.40.50.10810">
    <property type="entry name" value="Tandem AAA-ATPase domain"/>
    <property type="match status" value="1"/>
</dbReference>
<evidence type="ECO:0000256" key="9">
    <source>
        <dbReference type="SAM" id="MobiDB-lite"/>
    </source>
</evidence>
<evidence type="ECO:0000256" key="6">
    <source>
        <dbReference type="ARBA" id="ARBA00022840"/>
    </source>
</evidence>
<feature type="domain" description="Helicase ATP-binding" evidence="10">
    <location>
        <begin position="666"/>
        <end position="808"/>
    </location>
</feature>
<dbReference type="InterPro" id="IPR014001">
    <property type="entry name" value="Helicase_ATP-bd"/>
</dbReference>
<name>A0ABN9LLE2_9NEOB</name>
<keyword evidence="4" id="KW-0547">Nucleotide-binding</keyword>
<keyword evidence="7" id="KW-0238">DNA-binding</keyword>
<dbReference type="SUPFAM" id="SSF52540">
    <property type="entry name" value="P-loop containing nucleoside triphosphate hydrolases"/>
    <property type="match status" value="1"/>
</dbReference>
<dbReference type="InterPro" id="IPR027417">
    <property type="entry name" value="P-loop_NTPase"/>
</dbReference>
<dbReference type="Pfam" id="PF00078">
    <property type="entry name" value="RVT_1"/>
    <property type="match status" value="1"/>
</dbReference>
<comment type="caution">
    <text evidence="11">The sequence shown here is derived from an EMBL/GenBank/DDBJ whole genome shotgun (WGS) entry which is preliminary data.</text>
</comment>
<protein>
    <recommendedName>
        <fullName evidence="3">ribonuclease H</fullName>
        <ecNumber evidence="3">3.1.26.4</ecNumber>
    </recommendedName>
</protein>
<gene>
    <name evidence="11" type="ORF">RIMI_LOCUS9729018</name>
</gene>
<comment type="similarity">
    <text evidence="2">Belongs to the beta type-B retroviral polymerase family. HERV class-II K(HML-2) pol subfamily.</text>
</comment>
<evidence type="ECO:0000256" key="4">
    <source>
        <dbReference type="ARBA" id="ARBA00022741"/>
    </source>
</evidence>
<dbReference type="InterPro" id="IPR050520">
    <property type="entry name" value="INO80/SWR1_helicase"/>
</dbReference>
<comment type="subcellular location">
    <subcellularLocation>
        <location evidence="1">Nucleus</location>
    </subcellularLocation>
</comment>
<organism evidence="11 12">
    <name type="scientific">Ranitomeya imitator</name>
    <name type="common">mimic poison frog</name>
    <dbReference type="NCBI Taxonomy" id="111125"/>
    <lineage>
        <taxon>Eukaryota</taxon>
        <taxon>Metazoa</taxon>
        <taxon>Chordata</taxon>
        <taxon>Craniata</taxon>
        <taxon>Vertebrata</taxon>
        <taxon>Euteleostomi</taxon>
        <taxon>Amphibia</taxon>
        <taxon>Batrachia</taxon>
        <taxon>Anura</taxon>
        <taxon>Neobatrachia</taxon>
        <taxon>Hyloidea</taxon>
        <taxon>Dendrobatidae</taxon>
        <taxon>Dendrobatinae</taxon>
        <taxon>Ranitomeya</taxon>
    </lineage>
</organism>
<dbReference type="PANTHER" id="PTHR45685">
    <property type="entry name" value="HELICASE SRCAP-RELATED"/>
    <property type="match status" value="1"/>
</dbReference>
<reference evidence="11" key="1">
    <citation type="submission" date="2023-07" db="EMBL/GenBank/DDBJ databases">
        <authorList>
            <person name="Stuckert A."/>
        </authorList>
    </citation>
    <scope>NUCLEOTIDE SEQUENCE</scope>
</reference>
<evidence type="ECO:0000256" key="1">
    <source>
        <dbReference type="ARBA" id="ARBA00004123"/>
    </source>
</evidence>
<dbReference type="InterPro" id="IPR043502">
    <property type="entry name" value="DNA/RNA_pol_sf"/>
</dbReference>
<keyword evidence="6" id="KW-0067">ATP-binding</keyword>
<dbReference type="Gene3D" id="3.30.70.270">
    <property type="match status" value="1"/>
</dbReference>
<accession>A0ABN9LLE2</accession>
<keyword evidence="5" id="KW-0347">Helicase</keyword>
<dbReference type="SUPFAM" id="SSF56672">
    <property type="entry name" value="DNA/RNA polymerases"/>
    <property type="match status" value="1"/>
</dbReference>